<comment type="caution">
    <text evidence="3">The sequence shown here is derived from an EMBL/GenBank/DDBJ whole genome shotgun (WGS) entry which is preliminary data.</text>
</comment>
<dbReference type="Pfam" id="PF02698">
    <property type="entry name" value="DUF218"/>
    <property type="match status" value="1"/>
</dbReference>
<dbReference type="Gene3D" id="3.40.50.620">
    <property type="entry name" value="HUPs"/>
    <property type="match status" value="1"/>
</dbReference>
<feature type="domain" description="DUF218" evidence="2">
    <location>
        <begin position="54"/>
        <end position="171"/>
    </location>
</feature>
<dbReference type="GO" id="GO:0005886">
    <property type="term" value="C:plasma membrane"/>
    <property type="evidence" value="ECO:0007669"/>
    <property type="project" value="TreeGrafter"/>
</dbReference>
<dbReference type="EMBL" id="MCZF01000020">
    <property type="protein sequence ID" value="PMM65335.1"/>
    <property type="molecule type" value="Genomic_DNA"/>
</dbReference>
<feature type="compositionally biased region" description="Polar residues" evidence="1">
    <location>
        <begin position="1"/>
        <end position="17"/>
    </location>
</feature>
<organism evidence="3 4">
    <name type="scientific">Vibrio splendidus</name>
    <dbReference type="NCBI Taxonomy" id="29497"/>
    <lineage>
        <taxon>Bacteria</taxon>
        <taxon>Pseudomonadati</taxon>
        <taxon>Pseudomonadota</taxon>
        <taxon>Gammaproteobacteria</taxon>
        <taxon>Vibrionales</taxon>
        <taxon>Vibrionaceae</taxon>
        <taxon>Vibrio</taxon>
    </lineage>
</organism>
<reference evidence="4" key="1">
    <citation type="submission" date="2016-07" db="EMBL/GenBank/DDBJ databases">
        <title>Nontailed viruses are major unrecognized killers of bacteria in the ocean.</title>
        <authorList>
            <person name="Kauffman K."/>
            <person name="Hussain F."/>
            <person name="Yang J."/>
            <person name="Arevalo P."/>
            <person name="Brown J."/>
            <person name="Cutler M."/>
            <person name="Kelly L."/>
            <person name="Polz M.F."/>
        </authorList>
    </citation>
    <scope>NUCLEOTIDE SEQUENCE [LARGE SCALE GENOMIC DNA]</scope>
    <source>
        <strain evidence="4">10N.261.48.B5</strain>
    </source>
</reference>
<evidence type="ECO:0000256" key="1">
    <source>
        <dbReference type="SAM" id="MobiDB-lite"/>
    </source>
</evidence>
<accession>A0A2N7JY69</accession>
<dbReference type="InterPro" id="IPR014729">
    <property type="entry name" value="Rossmann-like_a/b/a_fold"/>
</dbReference>
<dbReference type="AlphaFoldDB" id="A0A2N7JY69"/>
<feature type="region of interest" description="Disordered" evidence="1">
    <location>
        <begin position="1"/>
        <end position="29"/>
    </location>
</feature>
<gene>
    <name evidence="3" type="ORF">BCT54_17010</name>
</gene>
<sequence length="239" mass="27316">MTKQSVTESSMPEQTKTMHPITKQPVKNSTTKLHRSVDTLWNFMSMGHKIVPSDCIFVLCSNDTRVAEYAAELYHQGVAPYIVFSGGVGRFTEESFERSEAETFAAIARDSGVPNSDIIIEKHATNTGENVRFTYDLLTERGLSPKRLTLVQKPFMEKRTYATFSKQWPDQMTEIQVTSQWQDWVDYFNEELPLDMVLGALIADFERIKSYPAKGFQIEMPIPDDVDYAYQALKKLGFE</sequence>
<dbReference type="PANTHER" id="PTHR30336:SF20">
    <property type="entry name" value="DUF218 DOMAIN-CONTAINING PROTEIN"/>
    <property type="match status" value="1"/>
</dbReference>
<name>A0A2N7JY69_VIBSP</name>
<dbReference type="InterPro" id="IPR051599">
    <property type="entry name" value="Cell_Envelope_Assoc"/>
</dbReference>
<dbReference type="Proteomes" id="UP000235533">
    <property type="component" value="Unassembled WGS sequence"/>
</dbReference>
<dbReference type="RefSeq" id="WP_431306204.1">
    <property type="nucleotide sequence ID" value="NZ_MCZF01000020.1"/>
</dbReference>
<evidence type="ECO:0000259" key="2">
    <source>
        <dbReference type="Pfam" id="PF02698"/>
    </source>
</evidence>
<dbReference type="PANTHER" id="PTHR30336">
    <property type="entry name" value="INNER MEMBRANE PROTEIN, PROBABLE PERMEASE"/>
    <property type="match status" value="1"/>
</dbReference>
<dbReference type="InterPro" id="IPR003848">
    <property type="entry name" value="DUF218"/>
</dbReference>
<proteinExistence type="predicted"/>
<evidence type="ECO:0000313" key="3">
    <source>
        <dbReference type="EMBL" id="PMM65335.1"/>
    </source>
</evidence>
<dbReference type="CDD" id="cd06259">
    <property type="entry name" value="YdcF-like"/>
    <property type="match status" value="1"/>
</dbReference>
<evidence type="ECO:0000313" key="4">
    <source>
        <dbReference type="Proteomes" id="UP000235533"/>
    </source>
</evidence>
<protein>
    <recommendedName>
        <fullName evidence="2">DUF218 domain-containing protein</fullName>
    </recommendedName>
</protein>